<evidence type="ECO:0000256" key="3">
    <source>
        <dbReference type="ARBA" id="ARBA00023004"/>
    </source>
</evidence>
<evidence type="ECO:0000256" key="1">
    <source>
        <dbReference type="ARBA" id="ARBA00010312"/>
    </source>
</evidence>
<dbReference type="InterPro" id="IPR006656">
    <property type="entry name" value="Mopterin_OxRdtase"/>
</dbReference>
<dbReference type="Pfam" id="PF04879">
    <property type="entry name" value="Molybdop_Fe4S4"/>
    <property type="match status" value="1"/>
</dbReference>
<dbReference type="SUPFAM" id="SSF50692">
    <property type="entry name" value="ADC-like"/>
    <property type="match status" value="1"/>
</dbReference>
<dbReference type="Gene3D" id="2.20.25.90">
    <property type="entry name" value="ADC-like domains"/>
    <property type="match status" value="1"/>
</dbReference>
<feature type="domain" description="4Fe-4S Mo/W bis-MGD-type" evidence="5">
    <location>
        <begin position="1"/>
        <end position="58"/>
    </location>
</feature>
<evidence type="ECO:0000313" key="7">
    <source>
        <dbReference type="Proteomes" id="UP000199230"/>
    </source>
</evidence>
<dbReference type="GO" id="GO:0051536">
    <property type="term" value="F:iron-sulfur cluster binding"/>
    <property type="evidence" value="ECO:0007669"/>
    <property type="project" value="UniProtKB-KW"/>
</dbReference>
<dbReference type="RefSeq" id="WP_176968317.1">
    <property type="nucleotide sequence ID" value="NZ_FNPV01000004.1"/>
</dbReference>
<dbReference type="GO" id="GO:0043546">
    <property type="term" value="F:molybdopterin cofactor binding"/>
    <property type="evidence" value="ECO:0007669"/>
    <property type="project" value="InterPro"/>
</dbReference>
<dbReference type="InterPro" id="IPR006657">
    <property type="entry name" value="MoPterin_dinucl-bd_dom"/>
</dbReference>
<dbReference type="InterPro" id="IPR050612">
    <property type="entry name" value="Prok_Mopterin_Oxidored"/>
</dbReference>
<keyword evidence="4" id="KW-0411">Iron-sulfur</keyword>
<name>A0A1H3MU20_9FIRM</name>
<keyword evidence="2" id="KW-0479">Metal-binding</keyword>
<protein>
    <submittedName>
        <fullName evidence="6">Anaerobic selenocysteine-containing dehydrogenase</fullName>
    </submittedName>
</protein>
<dbReference type="Gene3D" id="3.30.2070.10">
    <property type="entry name" value="Formate dehydrogenase/DMSO reductase"/>
    <property type="match status" value="1"/>
</dbReference>
<dbReference type="SUPFAM" id="SSF53706">
    <property type="entry name" value="Formate dehydrogenase/DMSO reductase, domains 1-3"/>
    <property type="match status" value="1"/>
</dbReference>
<reference evidence="6 7" key="1">
    <citation type="submission" date="2016-10" db="EMBL/GenBank/DDBJ databases">
        <authorList>
            <person name="de Groot N.N."/>
        </authorList>
    </citation>
    <scope>NUCLEOTIDE SEQUENCE [LARGE SCALE GENOMIC DNA]</scope>
    <source>
        <strain evidence="6 7">APO</strain>
    </source>
</reference>
<keyword evidence="7" id="KW-1185">Reference proteome</keyword>
<dbReference type="Gene3D" id="3.40.228.10">
    <property type="entry name" value="Dimethylsulfoxide Reductase, domain 2"/>
    <property type="match status" value="1"/>
</dbReference>
<dbReference type="PROSITE" id="PS51669">
    <property type="entry name" value="4FE4S_MOW_BIS_MGD"/>
    <property type="match status" value="1"/>
</dbReference>
<dbReference type="Gene3D" id="2.40.40.20">
    <property type="match status" value="1"/>
</dbReference>
<dbReference type="GO" id="GO:0016491">
    <property type="term" value="F:oxidoreductase activity"/>
    <property type="evidence" value="ECO:0007669"/>
    <property type="project" value="InterPro"/>
</dbReference>
<dbReference type="InterPro" id="IPR006963">
    <property type="entry name" value="Mopterin_OxRdtase_4Fe-4S_dom"/>
</dbReference>
<dbReference type="Proteomes" id="UP000199230">
    <property type="component" value="Unassembled WGS sequence"/>
</dbReference>
<dbReference type="SMART" id="SM00926">
    <property type="entry name" value="Molybdop_Fe4S4"/>
    <property type="match status" value="1"/>
</dbReference>
<evidence type="ECO:0000256" key="4">
    <source>
        <dbReference type="ARBA" id="ARBA00023014"/>
    </source>
</evidence>
<dbReference type="EMBL" id="FNPV01000004">
    <property type="protein sequence ID" value="SDY79489.1"/>
    <property type="molecule type" value="Genomic_DNA"/>
</dbReference>
<dbReference type="PANTHER" id="PTHR43742:SF6">
    <property type="entry name" value="OXIDOREDUCTASE YYAE-RELATED"/>
    <property type="match status" value="1"/>
</dbReference>
<evidence type="ECO:0000259" key="5">
    <source>
        <dbReference type="PROSITE" id="PS51669"/>
    </source>
</evidence>
<gene>
    <name evidence="6" type="ORF">SAMN05192546_104257</name>
</gene>
<dbReference type="Gene3D" id="3.40.50.740">
    <property type="match status" value="1"/>
</dbReference>
<sequence length="657" mass="73938">METYKSACSLDCWDICSIDVNVRKDGSLVIKGDPKDPITKGFLCQKGYLSASFFKDPERITSPMKNSATGWHPISWEQAFDEISSQLQTIITKNGAHSIIHYKDAGHGGIAKNIDTAFFNALGGVVTSTGNLCWGAGLKAQQLDFGQAYSHHPLDIFNSQCIILWGKNPMNTSPHMIPMLKKASLNNIPIIVIDPTHSSTVSLATHHYPLLPGSDGHLALAMIKILLEKGFLDMDFANNHCLHADRFFSSIQHFETEALISATGLTTDQVTELSMLYGKAKPASIHLGYGSQRNRYGCRNLRLINALGALSGNIGVEGGGVNYANHYINQWIDKEYMLNLSSKNSNSPTFPQPTFADYVLDERPGEIQGIFTTMSNPLVQLPDTQKTIKAFESIPFKVVIDLRMTDTARKADYVLPCTQIMEESDFMMSSMWHNYFTYTEQVLEAHPNVRHEFDIFYALAQSINLNSFTDKYPDIETYIAKSILPLCLKRDCTPKELIGKRHFFPGNEIPWKSRKFETEDQLFHLYVPDTNRYLPTLKESDPLYPLQLISIHAKHSMHSQHFSRKDISEIPTVFTSPDTIRGHAISKGESVRLISSTGELICRLDFDPRLPRNLLVVTQGWWHKNGPVNLLTSQQLSDDGEQATYNDCFCRLEKKTD</sequence>
<evidence type="ECO:0000256" key="2">
    <source>
        <dbReference type="ARBA" id="ARBA00022723"/>
    </source>
</evidence>
<dbReference type="STRING" id="159292.SAMN05192546_104257"/>
<comment type="similarity">
    <text evidence="1">Belongs to the prokaryotic molybdopterin-containing oxidoreductase family.</text>
</comment>
<dbReference type="GO" id="GO:0046872">
    <property type="term" value="F:metal ion binding"/>
    <property type="evidence" value="ECO:0007669"/>
    <property type="project" value="UniProtKB-KW"/>
</dbReference>
<dbReference type="InterPro" id="IPR009010">
    <property type="entry name" value="Asp_de-COase-like_dom_sf"/>
</dbReference>
<organism evidence="6 7">
    <name type="scientific">Tindallia californiensis</name>
    <dbReference type="NCBI Taxonomy" id="159292"/>
    <lineage>
        <taxon>Bacteria</taxon>
        <taxon>Bacillati</taxon>
        <taxon>Bacillota</taxon>
        <taxon>Clostridia</taxon>
        <taxon>Peptostreptococcales</taxon>
        <taxon>Tindalliaceae</taxon>
        <taxon>Tindallia</taxon>
    </lineage>
</organism>
<dbReference type="Pfam" id="PF01568">
    <property type="entry name" value="Molydop_binding"/>
    <property type="match status" value="1"/>
</dbReference>
<dbReference type="Pfam" id="PF00384">
    <property type="entry name" value="Molybdopterin"/>
    <property type="match status" value="1"/>
</dbReference>
<keyword evidence="3" id="KW-0408">Iron</keyword>
<dbReference type="AlphaFoldDB" id="A0A1H3MU20"/>
<proteinExistence type="inferred from homology"/>
<dbReference type="PANTHER" id="PTHR43742">
    <property type="entry name" value="TRIMETHYLAMINE-N-OXIDE REDUCTASE"/>
    <property type="match status" value="1"/>
</dbReference>
<evidence type="ECO:0000313" key="6">
    <source>
        <dbReference type="EMBL" id="SDY79489.1"/>
    </source>
</evidence>
<accession>A0A1H3MU20</accession>